<evidence type="ECO:0000256" key="1">
    <source>
        <dbReference type="ARBA" id="ARBA00004123"/>
    </source>
</evidence>
<dbReference type="InterPro" id="IPR001494">
    <property type="entry name" value="Importin-beta_N"/>
</dbReference>
<dbReference type="GO" id="GO:0031267">
    <property type="term" value="F:small GTPase binding"/>
    <property type="evidence" value="ECO:0007669"/>
    <property type="project" value="InterPro"/>
</dbReference>
<proteinExistence type="predicted"/>
<comment type="subcellular location">
    <subcellularLocation>
        <location evidence="2">Cytoplasm</location>
    </subcellularLocation>
    <subcellularLocation>
        <location evidence="1">Nucleus</location>
    </subcellularLocation>
</comment>
<dbReference type="PROSITE" id="PS50166">
    <property type="entry name" value="IMPORTIN_B_NT"/>
    <property type="match status" value="1"/>
</dbReference>
<keyword evidence="3" id="KW-0813">Transport</keyword>
<dbReference type="InterPro" id="IPR057672">
    <property type="entry name" value="TPR_IPO4/5"/>
</dbReference>
<dbReference type="Pfam" id="PF03810">
    <property type="entry name" value="IBN_N"/>
    <property type="match status" value="1"/>
</dbReference>
<dbReference type="Pfam" id="PF25574">
    <property type="entry name" value="TPR_IMB1"/>
    <property type="match status" value="1"/>
</dbReference>
<dbReference type="EMBL" id="AYKW01000006">
    <property type="protein sequence ID" value="PIL34237.1"/>
    <property type="molecule type" value="Genomic_DNA"/>
</dbReference>
<dbReference type="STRING" id="1077348.A0A2G8SKG7"/>
<feature type="domain" description="Importin N-terminal" evidence="8">
    <location>
        <begin position="27"/>
        <end position="98"/>
    </location>
</feature>
<name>A0A2G8SKG7_9APHY</name>
<evidence type="ECO:0000259" key="8">
    <source>
        <dbReference type="PROSITE" id="PS50166"/>
    </source>
</evidence>
<evidence type="ECO:0000256" key="4">
    <source>
        <dbReference type="ARBA" id="ARBA00022490"/>
    </source>
</evidence>
<evidence type="ECO:0000256" key="2">
    <source>
        <dbReference type="ARBA" id="ARBA00004496"/>
    </source>
</evidence>
<sequence length="1082" mass="118837">MDPAFVQNLHSLLVQFTSNDTVQLKAATAQLNKEFYKNPQCIPALASIMASSPEQAVRQLAAVELRKRISQNSGDLWIQVEVSSRDEIKSKLPEIVISESNNLVRHSTARVIAAIASIEIPLGHWPNLLPFLEQTCLSQQAVHREVGVYILYTVLENIVEGFESHLQTFFKLFGDLLNDPESAEVRITTVRALGVIAQYIDADDKADIKSFQNLLPAMINVIGQCVESGNEAGARQLFDVLETLLILEIPLLGQHIPQLAEFLLRCGANRNYDPELRVLSLNALNWTVQYKKSKVQSHGLAPAILEGLMPITTEEEPEDIDDDAPSRSALRIVDCLATSLPPGQVFPALRQLIQQYFSSADPAQRRGAMLALGVSVEGCSEYMTPLMGQVWPIIEAGLQDGDGTVRKASCVAVSCLCEWLEEECAAKHAFLVPTVMQLVNDPVTQRPACTALDALLEILHDVIDQYLNLIMERLVVLLDTAPLAVKSVVIGAIGSAAHASKEKFLPYFQPTMERFKHFLVLTGEGEEQELRGITMDAVGTFAEAVGKQNFAPYFNDMMAQAFNGIELGSARLRECSFLFFGVMSRVFEDDFAQFLPNVVPALLQSCKQLEHGEEERLAMANPETAANFASGLTPSSAINVSDDAHVNIDDDDNVDLEKLLDVNSTICIEKEIAADTIGVIFAATKAHFLPYVERCTLDLIALLPHYYDGIRKSATDSLLEIVRSFYELSDPQEWQPGVTNQLNPRVKELLGHIIPPLLEMYETEDNKKVVSSLCVALAETITKLGPAILEDRVELVARIAVQVLEQKAMCQQDPDQDESEDAPEDSAEYDSILISSAGDLVAAIATATGPNFAGGPYEKFAPLIMKYYKKNRSLSDRSSAIGTLSEIIGAMKSSVTPYTQTLMDLFYRALSDEEPEVQCNAAFASGLLIEHSEVDLSAQYLQILSALRPIFHAAPDAPAAKLNARDNAVGAVARMIVKNTAAVPLDQVLPVFLDALPLRNDYLENRPVFRAIFHLFKTQPALLHPHLDKLLQVFAFVLDPTNSSDQIGDEVRGELIGLLGLLNREEPAKVQAAGLTAFVPGQ</sequence>
<dbReference type="InterPro" id="IPR040122">
    <property type="entry name" value="Importin_beta"/>
</dbReference>
<keyword evidence="6" id="KW-0653">Protein transport</keyword>
<dbReference type="AlphaFoldDB" id="A0A2G8SKG7"/>
<accession>A0A2G8SKG7</accession>
<evidence type="ECO:0000313" key="9">
    <source>
        <dbReference type="EMBL" id="PIL34237.1"/>
    </source>
</evidence>
<dbReference type="InterPro" id="IPR058584">
    <property type="entry name" value="IMB1_TNPO1-like_TPR"/>
</dbReference>
<gene>
    <name evidence="9" type="ORF">GSI_03948</name>
</gene>
<dbReference type="SUPFAM" id="SSF48371">
    <property type="entry name" value="ARM repeat"/>
    <property type="match status" value="2"/>
</dbReference>
<dbReference type="PANTHER" id="PTHR10527">
    <property type="entry name" value="IMPORTIN BETA"/>
    <property type="match status" value="1"/>
</dbReference>
<keyword evidence="4" id="KW-0963">Cytoplasm</keyword>
<evidence type="ECO:0000256" key="5">
    <source>
        <dbReference type="ARBA" id="ARBA00022737"/>
    </source>
</evidence>
<evidence type="ECO:0000313" key="10">
    <source>
        <dbReference type="Proteomes" id="UP000230002"/>
    </source>
</evidence>
<dbReference type="Gene3D" id="1.25.10.10">
    <property type="entry name" value="Leucine-rich Repeat Variant"/>
    <property type="match status" value="1"/>
</dbReference>
<dbReference type="Proteomes" id="UP000230002">
    <property type="component" value="Unassembled WGS sequence"/>
</dbReference>
<comment type="caution">
    <text evidence="9">The sequence shown here is derived from an EMBL/GenBank/DDBJ whole genome shotgun (WGS) entry which is preliminary data.</text>
</comment>
<reference evidence="9 10" key="1">
    <citation type="journal article" date="2015" name="Sci. Rep.">
        <title>Chromosome-level genome map provides insights into diverse defense mechanisms in the medicinal fungus Ganoderma sinense.</title>
        <authorList>
            <person name="Zhu Y."/>
            <person name="Xu J."/>
            <person name="Sun C."/>
            <person name="Zhou S."/>
            <person name="Xu H."/>
            <person name="Nelson D.R."/>
            <person name="Qian J."/>
            <person name="Song J."/>
            <person name="Luo H."/>
            <person name="Xiang L."/>
            <person name="Li Y."/>
            <person name="Xu Z."/>
            <person name="Ji A."/>
            <person name="Wang L."/>
            <person name="Lu S."/>
            <person name="Hayward A."/>
            <person name="Sun W."/>
            <person name="Li X."/>
            <person name="Schwartz D.C."/>
            <person name="Wang Y."/>
            <person name="Chen S."/>
        </authorList>
    </citation>
    <scope>NUCLEOTIDE SEQUENCE [LARGE SCALE GENOMIC DNA]</scope>
    <source>
        <strain evidence="9 10">ZZ0214-1</strain>
    </source>
</reference>
<dbReference type="InterPro" id="IPR011989">
    <property type="entry name" value="ARM-like"/>
</dbReference>
<keyword evidence="7" id="KW-0539">Nucleus</keyword>
<dbReference type="GO" id="GO:0005737">
    <property type="term" value="C:cytoplasm"/>
    <property type="evidence" value="ECO:0007669"/>
    <property type="project" value="UniProtKB-SubCell"/>
</dbReference>
<dbReference type="InterPro" id="IPR016024">
    <property type="entry name" value="ARM-type_fold"/>
</dbReference>
<dbReference type="OrthoDB" id="7862313at2759"/>
<protein>
    <recommendedName>
        <fullName evidence="8">Importin N-terminal domain-containing protein</fullName>
    </recommendedName>
</protein>
<evidence type="ECO:0000256" key="3">
    <source>
        <dbReference type="ARBA" id="ARBA00022448"/>
    </source>
</evidence>
<evidence type="ECO:0000256" key="6">
    <source>
        <dbReference type="ARBA" id="ARBA00022927"/>
    </source>
</evidence>
<organism evidence="9 10">
    <name type="scientific">Ganoderma sinense ZZ0214-1</name>
    <dbReference type="NCBI Taxonomy" id="1077348"/>
    <lineage>
        <taxon>Eukaryota</taxon>
        <taxon>Fungi</taxon>
        <taxon>Dikarya</taxon>
        <taxon>Basidiomycota</taxon>
        <taxon>Agaricomycotina</taxon>
        <taxon>Agaricomycetes</taxon>
        <taxon>Polyporales</taxon>
        <taxon>Polyporaceae</taxon>
        <taxon>Ganoderma</taxon>
    </lineage>
</organism>
<dbReference type="GO" id="GO:0006606">
    <property type="term" value="P:protein import into nucleus"/>
    <property type="evidence" value="ECO:0007669"/>
    <property type="project" value="InterPro"/>
</dbReference>
<dbReference type="SMART" id="SM00913">
    <property type="entry name" value="IBN_N"/>
    <property type="match status" value="1"/>
</dbReference>
<evidence type="ECO:0000256" key="7">
    <source>
        <dbReference type="ARBA" id="ARBA00023242"/>
    </source>
</evidence>
<keyword evidence="10" id="KW-1185">Reference proteome</keyword>
<dbReference type="Pfam" id="PF25780">
    <property type="entry name" value="TPR_IPO5"/>
    <property type="match status" value="1"/>
</dbReference>
<keyword evidence="5" id="KW-0677">Repeat</keyword>